<gene>
    <name evidence="4" type="ORF">DF286_02160</name>
</gene>
<comment type="caution">
    <text evidence="4">The sequence shown here is derived from an EMBL/GenBank/DDBJ whole genome shotgun (WGS) entry which is preliminary data.</text>
</comment>
<sequence length="280" mass="29160">MKSIHWLGAALLAVAPLAPAMAEPLEMFGNRLFLPVTVNGQASTALLDSGAEMTILDDDFAAKLGLASTGSATARGSGANEMEASFAEGVAVDAAGVKLNQKVAILDLDEVLSRLIGRPVPMILGRELFDRARFRIDLEGGSIALADAAPATGDPLPVTDQRGIPTIPAAIEGHGPVQAAFDLGNGSDVMVGRAYAEKIGLTSSDRIVERRSGGGLGGAVDRDIVRLKSLTLAGRTFHDVPAAIDPGETATDLNIGTSILKHFLITTDFAGRSVWLEPRE</sequence>
<keyword evidence="2" id="KW-0732">Signal</keyword>
<dbReference type="InterPro" id="IPR021109">
    <property type="entry name" value="Peptidase_aspartic_dom_sf"/>
</dbReference>
<dbReference type="SUPFAM" id="SSF50630">
    <property type="entry name" value="Acid proteases"/>
    <property type="match status" value="1"/>
</dbReference>
<evidence type="ECO:0000259" key="3">
    <source>
        <dbReference type="PROSITE" id="PS50175"/>
    </source>
</evidence>
<evidence type="ECO:0000256" key="2">
    <source>
        <dbReference type="SAM" id="SignalP"/>
    </source>
</evidence>
<dbReference type="Proteomes" id="UP000245916">
    <property type="component" value="Unassembled WGS sequence"/>
</dbReference>
<dbReference type="PROSITE" id="PS00141">
    <property type="entry name" value="ASP_PROTEASE"/>
    <property type="match status" value="1"/>
</dbReference>
<evidence type="ECO:0000256" key="1">
    <source>
        <dbReference type="ARBA" id="ARBA00022801"/>
    </source>
</evidence>
<evidence type="ECO:0000313" key="5">
    <source>
        <dbReference type="Proteomes" id="UP000245916"/>
    </source>
</evidence>
<proteinExistence type="predicted"/>
<dbReference type="Gene3D" id="2.40.70.10">
    <property type="entry name" value="Acid Proteases"/>
    <property type="match status" value="2"/>
</dbReference>
<evidence type="ECO:0000313" key="4">
    <source>
        <dbReference type="EMBL" id="PWG01805.1"/>
    </source>
</evidence>
<keyword evidence="5" id="KW-1185">Reference proteome</keyword>
<dbReference type="OrthoDB" id="7547925at2"/>
<keyword evidence="1" id="KW-0378">Hydrolase</keyword>
<reference evidence="4 5" key="1">
    <citation type="submission" date="2018-05" db="EMBL/GenBank/DDBJ databases">
        <title>Genome of Sphingosinicella humi QZX222.</title>
        <authorList>
            <person name="Qiao Z."/>
            <person name="Wang G."/>
        </authorList>
    </citation>
    <scope>NUCLEOTIDE SEQUENCE [LARGE SCALE GENOMIC DNA]</scope>
    <source>
        <strain evidence="4 5">QZX222</strain>
    </source>
</reference>
<name>A0A2U2J0D9_9SPHN</name>
<dbReference type="AlphaFoldDB" id="A0A2U2J0D9"/>
<protein>
    <recommendedName>
        <fullName evidence="3">Peptidase A2 domain-containing protein</fullName>
    </recommendedName>
</protein>
<dbReference type="GO" id="GO:0006508">
    <property type="term" value="P:proteolysis"/>
    <property type="evidence" value="ECO:0007669"/>
    <property type="project" value="InterPro"/>
</dbReference>
<feature type="signal peptide" evidence="2">
    <location>
        <begin position="1"/>
        <end position="22"/>
    </location>
</feature>
<accession>A0A2U2J0D9</accession>
<dbReference type="GO" id="GO:0004190">
    <property type="term" value="F:aspartic-type endopeptidase activity"/>
    <property type="evidence" value="ECO:0007669"/>
    <property type="project" value="InterPro"/>
</dbReference>
<dbReference type="Pfam" id="PF13650">
    <property type="entry name" value="Asp_protease_2"/>
    <property type="match status" value="2"/>
</dbReference>
<dbReference type="InterPro" id="IPR001969">
    <property type="entry name" value="Aspartic_peptidase_AS"/>
</dbReference>
<dbReference type="EMBL" id="QFFF01000001">
    <property type="protein sequence ID" value="PWG01805.1"/>
    <property type="molecule type" value="Genomic_DNA"/>
</dbReference>
<feature type="domain" description="Peptidase A2" evidence="3">
    <location>
        <begin position="43"/>
        <end position="56"/>
    </location>
</feature>
<organism evidence="4 5">
    <name type="scientific">Allosphingosinicella humi</name>
    <dbReference type="NCBI Taxonomy" id="2068657"/>
    <lineage>
        <taxon>Bacteria</taxon>
        <taxon>Pseudomonadati</taxon>
        <taxon>Pseudomonadota</taxon>
        <taxon>Alphaproteobacteria</taxon>
        <taxon>Sphingomonadales</taxon>
        <taxon>Sphingomonadaceae</taxon>
        <taxon>Allosphingosinicella</taxon>
    </lineage>
</organism>
<dbReference type="InterPro" id="IPR001995">
    <property type="entry name" value="Peptidase_A2_cat"/>
</dbReference>
<dbReference type="RefSeq" id="WP_109269944.1">
    <property type="nucleotide sequence ID" value="NZ_QFFF01000001.1"/>
</dbReference>
<feature type="chain" id="PRO_5015694703" description="Peptidase A2 domain-containing protein" evidence="2">
    <location>
        <begin position="23"/>
        <end position="280"/>
    </location>
</feature>
<dbReference type="PROSITE" id="PS50175">
    <property type="entry name" value="ASP_PROT_RETROV"/>
    <property type="match status" value="1"/>
</dbReference>